<dbReference type="Gene3D" id="1.20.910.10">
    <property type="entry name" value="Heme oxygenase-like"/>
    <property type="match status" value="1"/>
</dbReference>
<evidence type="ECO:0000313" key="2">
    <source>
        <dbReference type="Proteomes" id="UP000075420"/>
    </source>
</evidence>
<proteinExistence type="predicted"/>
<dbReference type="InterPro" id="IPR016084">
    <property type="entry name" value="Haem_Oase-like_multi-hlx"/>
</dbReference>
<evidence type="ECO:0000313" key="1">
    <source>
        <dbReference type="EMBL" id="KYF56419.1"/>
    </source>
</evidence>
<accession>A0A150PL16</accession>
<sequence>MRQVLRHIFAKKQAYARLPLFERMRDEQLDPLERLAFYPCMAYFILSFGDLNRFVLRDERDPDMYQDMVNVHTREDDHHWPWYLEDLTKLGFDVEGRGTDWMGFLWGEETLQNRILTARLTELIKGTSGLERLVIIEAIEETGNVLFGAMLPLAKALEERLGTQLRYCGPFHFERESGHAVNADHAELAGISLDEETRARYKALADQVFALFEPWTHELLRYAVAHPVGAPMDERDTDGVSQVMTRSAVSRVIAA</sequence>
<dbReference type="Proteomes" id="UP000075420">
    <property type="component" value="Unassembled WGS sequence"/>
</dbReference>
<gene>
    <name evidence="1" type="ORF">BE08_39885</name>
</gene>
<name>A0A150PL16_SORCE</name>
<protein>
    <submittedName>
        <fullName evidence="1">Uncharacterized protein</fullName>
    </submittedName>
</protein>
<dbReference type="EMBL" id="JELY01001249">
    <property type="protein sequence ID" value="KYF56419.1"/>
    <property type="molecule type" value="Genomic_DNA"/>
</dbReference>
<comment type="caution">
    <text evidence="1">The sequence shown here is derived from an EMBL/GenBank/DDBJ whole genome shotgun (WGS) entry which is preliminary data.</text>
</comment>
<organism evidence="1 2">
    <name type="scientific">Sorangium cellulosum</name>
    <name type="common">Polyangium cellulosum</name>
    <dbReference type="NCBI Taxonomy" id="56"/>
    <lineage>
        <taxon>Bacteria</taxon>
        <taxon>Pseudomonadati</taxon>
        <taxon>Myxococcota</taxon>
        <taxon>Polyangia</taxon>
        <taxon>Polyangiales</taxon>
        <taxon>Polyangiaceae</taxon>
        <taxon>Sorangium</taxon>
    </lineage>
</organism>
<reference evidence="1 2" key="1">
    <citation type="submission" date="2014-02" db="EMBL/GenBank/DDBJ databases">
        <title>The small core and large imbalanced accessory genome model reveals a collaborative survival strategy of Sorangium cellulosum strains in nature.</title>
        <authorList>
            <person name="Han K."/>
            <person name="Peng R."/>
            <person name="Blom J."/>
            <person name="Li Y.-Z."/>
        </authorList>
    </citation>
    <scope>NUCLEOTIDE SEQUENCE [LARGE SCALE GENOMIC DNA]</scope>
    <source>
        <strain evidence="1 2">So0157-25</strain>
    </source>
</reference>
<dbReference type="AlphaFoldDB" id="A0A150PL16"/>